<evidence type="ECO:0000313" key="3">
    <source>
        <dbReference type="Proteomes" id="UP000269669"/>
    </source>
</evidence>
<dbReference type="RefSeq" id="WP_125484529.1">
    <property type="nucleotide sequence ID" value="NZ_RSDW01000001.1"/>
</dbReference>
<organism evidence="2 3">
    <name type="scientific">Edaphobacter aggregans</name>
    <dbReference type="NCBI Taxonomy" id="570835"/>
    <lineage>
        <taxon>Bacteria</taxon>
        <taxon>Pseudomonadati</taxon>
        <taxon>Acidobacteriota</taxon>
        <taxon>Terriglobia</taxon>
        <taxon>Terriglobales</taxon>
        <taxon>Acidobacteriaceae</taxon>
        <taxon>Edaphobacter</taxon>
    </lineage>
</organism>
<feature type="transmembrane region" description="Helical" evidence="1">
    <location>
        <begin position="115"/>
        <end position="135"/>
    </location>
</feature>
<reference evidence="2 3" key="1">
    <citation type="submission" date="2018-12" db="EMBL/GenBank/DDBJ databases">
        <title>Sequencing of bacterial isolates from soil warming experiment in Harvard Forest, Massachusetts, USA.</title>
        <authorList>
            <person name="Deangelis K."/>
        </authorList>
    </citation>
    <scope>NUCLEOTIDE SEQUENCE [LARGE SCALE GENOMIC DNA]</scope>
    <source>
        <strain evidence="2 3">EB153</strain>
    </source>
</reference>
<keyword evidence="1" id="KW-0472">Membrane</keyword>
<evidence type="ECO:0000256" key="1">
    <source>
        <dbReference type="SAM" id="Phobius"/>
    </source>
</evidence>
<keyword evidence="1" id="KW-0812">Transmembrane</keyword>
<sequence>MRIEANFSVLKDTKVHEHVVRFMLGGLVTMAVGLIAKRWGPVIGGLFMAFPAIFPAGATLIEEHEVRKKKEIGRDGRLRGREAAALDAFGAALGAMGLMAFALVLWGFLPAHSSWVSLGLAALAWMVVSGSLWVLRRS</sequence>
<dbReference type="Pfam" id="PF11345">
    <property type="entry name" value="DUF3147"/>
    <property type="match status" value="1"/>
</dbReference>
<keyword evidence="1" id="KW-1133">Transmembrane helix</keyword>
<dbReference type="Proteomes" id="UP000269669">
    <property type="component" value="Unassembled WGS sequence"/>
</dbReference>
<feature type="transmembrane region" description="Helical" evidence="1">
    <location>
        <begin position="42"/>
        <end position="62"/>
    </location>
</feature>
<evidence type="ECO:0000313" key="2">
    <source>
        <dbReference type="EMBL" id="RSL15836.1"/>
    </source>
</evidence>
<dbReference type="EMBL" id="RSDW01000001">
    <property type="protein sequence ID" value="RSL15836.1"/>
    <property type="molecule type" value="Genomic_DNA"/>
</dbReference>
<dbReference type="OrthoDB" id="8250301at2"/>
<proteinExistence type="predicted"/>
<accession>A0A3R9R1T0</accession>
<dbReference type="InterPro" id="IPR021493">
    <property type="entry name" value="DUF3147"/>
</dbReference>
<comment type="caution">
    <text evidence="2">The sequence shown here is derived from an EMBL/GenBank/DDBJ whole genome shotgun (WGS) entry which is preliminary data.</text>
</comment>
<keyword evidence="3" id="KW-1185">Reference proteome</keyword>
<gene>
    <name evidence="2" type="ORF">EDE15_1341</name>
</gene>
<feature type="transmembrane region" description="Helical" evidence="1">
    <location>
        <begin position="83"/>
        <end position="109"/>
    </location>
</feature>
<protein>
    <submittedName>
        <fullName evidence="2">Uncharacterized protein DUF3147</fullName>
    </submittedName>
</protein>
<dbReference type="AlphaFoldDB" id="A0A3R9R1T0"/>
<feature type="transmembrane region" description="Helical" evidence="1">
    <location>
        <begin position="20"/>
        <end position="36"/>
    </location>
</feature>
<name>A0A3R9R1T0_9BACT</name>